<accession>F9CVM8</accession>
<dbReference type="GO" id="GO:0015297">
    <property type="term" value="F:antiporter activity"/>
    <property type="evidence" value="ECO:0007669"/>
    <property type="project" value="UniProtKB-KW"/>
</dbReference>
<dbReference type="AlphaFoldDB" id="F9CVM8"/>
<feature type="transmembrane region" description="Helical" evidence="10">
    <location>
        <begin position="41"/>
        <end position="66"/>
    </location>
</feature>
<feature type="transmembrane region" description="Helical" evidence="10">
    <location>
        <begin position="162"/>
        <end position="183"/>
    </location>
</feature>
<dbReference type="GO" id="GO:0006814">
    <property type="term" value="P:sodium ion transport"/>
    <property type="evidence" value="ECO:0007669"/>
    <property type="project" value="UniProtKB-KW"/>
</dbReference>
<feature type="transmembrane region" description="Helical" evidence="10">
    <location>
        <begin position="242"/>
        <end position="269"/>
    </location>
</feature>
<keyword evidence="7" id="KW-0406">Ion transport</keyword>
<comment type="subcellular location">
    <subcellularLocation>
        <location evidence="1">Membrane</location>
        <topology evidence="1">Multi-pass membrane protein</topology>
    </subcellularLocation>
</comment>
<dbReference type="GO" id="GO:0016020">
    <property type="term" value="C:membrane"/>
    <property type="evidence" value="ECO:0007669"/>
    <property type="project" value="UniProtKB-SubCell"/>
</dbReference>
<comment type="caution">
    <text evidence="12">The sequence shown here is derived from an EMBL/GenBank/DDBJ whole genome shotgun (WGS) entry which is preliminary data.</text>
</comment>
<keyword evidence="4 10" id="KW-0812">Transmembrane</keyword>
<keyword evidence="13" id="KW-1185">Reference proteome</keyword>
<evidence type="ECO:0000256" key="1">
    <source>
        <dbReference type="ARBA" id="ARBA00004141"/>
    </source>
</evidence>
<reference evidence="12 13" key="1">
    <citation type="journal article" date="2011" name="J. Bacteriol.">
        <title>Genome Sequence of an Ammonia-Oxidizing Soil Archaeon, "Candidatus Nitrosoarchaeum koreensis" MY1.</title>
        <authorList>
            <person name="Kim B.K."/>
            <person name="Jung M.Y."/>
            <person name="Yu D.S."/>
            <person name="Park S.J."/>
            <person name="Oh T.K."/>
            <person name="Rhee S.K."/>
            <person name="Kim J.F."/>
        </authorList>
    </citation>
    <scope>NUCLEOTIDE SEQUENCE [LARGE SCALE GENOMIC DNA]</scope>
    <source>
        <strain evidence="12 13">MY1</strain>
    </source>
</reference>
<feature type="transmembrane region" description="Helical" evidence="10">
    <location>
        <begin position="203"/>
        <end position="221"/>
    </location>
</feature>
<dbReference type="Proteomes" id="UP000004440">
    <property type="component" value="Unassembled WGS sequence"/>
</dbReference>
<feature type="transmembrane region" description="Helical" evidence="10">
    <location>
        <begin position="131"/>
        <end position="150"/>
    </location>
</feature>
<organism evidence="12 13">
    <name type="scientific">Nitrosarchaeum koreense MY1</name>
    <dbReference type="NCBI Taxonomy" id="1001994"/>
    <lineage>
        <taxon>Archaea</taxon>
        <taxon>Nitrososphaerota</taxon>
        <taxon>Nitrososphaeria</taxon>
        <taxon>Nitrosopumilales</taxon>
        <taxon>Nitrosopumilaceae</taxon>
        <taxon>Nitrosarchaeum</taxon>
    </lineage>
</organism>
<evidence type="ECO:0000256" key="8">
    <source>
        <dbReference type="ARBA" id="ARBA00023136"/>
    </source>
</evidence>
<feature type="transmembrane region" description="Helical" evidence="10">
    <location>
        <begin position="6"/>
        <end position="29"/>
    </location>
</feature>
<dbReference type="PANTHER" id="PTHR43562">
    <property type="entry name" value="NAPA-TYPE SODIUM/HYDROGEN ANTIPORTER"/>
    <property type="match status" value="1"/>
</dbReference>
<evidence type="ECO:0000256" key="9">
    <source>
        <dbReference type="ARBA" id="ARBA00023201"/>
    </source>
</evidence>
<keyword evidence="9" id="KW-0739">Sodium transport</keyword>
<feature type="transmembrane region" description="Helical" evidence="10">
    <location>
        <begin position="311"/>
        <end position="337"/>
    </location>
</feature>
<dbReference type="GO" id="GO:1902600">
    <property type="term" value="P:proton transmembrane transport"/>
    <property type="evidence" value="ECO:0007669"/>
    <property type="project" value="InterPro"/>
</dbReference>
<dbReference type="STRING" id="1001994.MY1_0565"/>
<evidence type="ECO:0000259" key="11">
    <source>
        <dbReference type="Pfam" id="PF00999"/>
    </source>
</evidence>
<feature type="transmembrane region" description="Helical" evidence="10">
    <location>
        <begin position="374"/>
        <end position="393"/>
    </location>
</feature>
<proteinExistence type="predicted"/>
<dbReference type="Gene3D" id="1.20.1530.20">
    <property type="match status" value="1"/>
</dbReference>
<evidence type="ECO:0000313" key="12">
    <source>
        <dbReference type="EMBL" id="EGP93330.1"/>
    </source>
</evidence>
<keyword evidence="5 10" id="KW-1133">Transmembrane helix</keyword>
<dbReference type="Pfam" id="PF00999">
    <property type="entry name" value="Na_H_Exchanger"/>
    <property type="match status" value="1"/>
</dbReference>
<evidence type="ECO:0000256" key="4">
    <source>
        <dbReference type="ARBA" id="ARBA00022692"/>
    </source>
</evidence>
<dbReference type="EMBL" id="AFPU01000001">
    <property type="protein sequence ID" value="EGP93330.1"/>
    <property type="molecule type" value="Genomic_DNA"/>
</dbReference>
<dbReference type="PATRIC" id="fig|1001994.6.peg.546"/>
<evidence type="ECO:0000256" key="2">
    <source>
        <dbReference type="ARBA" id="ARBA00022448"/>
    </source>
</evidence>
<dbReference type="InterPro" id="IPR006153">
    <property type="entry name" value="Cation/H_exchanger_TM"/>
</dbReference>
<feature type="transmembrane region" description="Helical" evidence="10">
    <location>
        <begin position="102"/>
        <end position="125"/>
    </location>
</feature>
<protein>
    <submittedName>
        <fullName evidence="12">Sodium/hydrogen exchanger</fullName>
    </submittedName>
</protein>
<keyword evidence="3" id="KW-0050">Antiport</keyword>
<feature type="transmembrane region" description="Helical" evidence="10">
    <location>
        <begin position="281"/>
        <end position="299"/>
    </location>
</feature>
<evidence type="ECO:0000256" key="7">
    <source>
        <dbReference type="ARBA" id="ARBA00023065"/>
    </source>
</evidence>
<dbReference type="OrthoDB" id="12029at2157"/>
<dbReference type="RefSeq" id="WP_007550051.1">
    <property type="nucleotide sequence ID" value="NZ_AFPU01000001.1"/>
</dbReference>
<keyword evidence="8 10" id="KW-0472">Membrane</keyword>
<evidence type="ECO:0000256" key="5">
    <source>
        <dbReference type="ARBA" id="ARBA00022989"/>
    </source>
</evidence>
<gene>
    <name evidence="12" type="ORF">MY1_0565</name>
</gene>
<feature type="domain" description="Cation/H+ exchanger transmembrane" evidence="11">
    <location>
        <begin position="20"/>
        <end position="394"/>
    </location>
</feature>
<dbReference type="InterPro" id="IPR038770">
    <property type="entry name" value="Na+/solute_symporter_sf"/>
</dbReference>
<sequence>MAAEANFIETIIGVGILLFAAKLMAELFLRLKLPIVLGELIAGMVIGPFALGAYIVGSGGVSLVNINNEIKILGEIGAIVILFMAGLEMTPKEFLKGGKASFTVGTLGVIVPFAVGLIVFQMFGFDALQSMLIATALTATSIAISVQVLSEFGKLKSTEARLIIGAAVVDDILAIAVLSVVISIANGPGGVDSIDISDVTIKILQVLGFFAAMLIASVWVMPKIITPRLWKAKGSVEGIATASFFGAAALAGSIGLSPIVGAFAVGMALSTTKVFEKVENYAHQIGLIFAPLFFAIIGAQVDFRQVNAEILYLSGIIIVIAIVTKLLGCGLPAMMFLKSKSKGMKVGIGMISRGEVGLIVAGVGVASGILTSSVYSTIVIMVAVTTIITPIWLKIEYKKEQKQEGTEPQANNLL</sequence>
<evidence type="ECO:0000256" key="10">
    <source>
        <dbReference type="SAM" id="Phobius"/>
    </source>
</evidence>
<dbReference type="PANTHER" id="PTHR43562:SF3">
    <property type="entry name" value="SODIUM ION_PROTON EXCHANGER (EUROFUNG)"/>
    <property type="match status" value="1"/>
</dbReference>
<keyword evidence="6" id="KW-0915">Sodium</keyword>
<evidence type="ECO:0000313" key="13">
    <source>
        <dbReference type="Proteomes" id="UP000004440"/>
    </source>
</evidence>
<name>F9CVM8_9ARCH</name>
<keyword evidence="2" id="KW-0813">Transport</keyword>
<evidence type="ECO:0000256" key="6">
    <source>
        <dbReference type="ARBA" id="ARBA00023053"/>
    </source>
</evidence>
<evidence type="ECO:0000256" key="3">
    <source>
        <dbReference type="ARBA" id="ARBA00022449"/>
    </source>
</evidence>